<proteinExistence type="predicted"/>
<dbReference type="VEuPathDB" id="FungiDB:HCDG_00825"/>
<evidence type="ECO:0000313" key="2">
    <source>
        <dbReference type="Proteomes" id="UP000002624"/>
    </source>
</evidence>
<dbReference type="HOGENOM" id="CLU_2885262_0_0_1"/>
<sequence>MGGVVAYFGLQARIPSRRQEPAGLIQGHLASLPYEISMIHTISALEVPDSSSKYNLKLIQNAN</sequence>
<dbReference type="EMBL" id="GG692419">
    <property type="protein sequence ID" value="EER45246.1"/>
    <property type="molecule type" value="Genomic_DNA"/>
</dbReference>
<name>C6H293_AJECH</name>
<dbReference type="Proteomes" id="UP000002624">
    <property type="component" value="Unassembled WGS sequence"/>
</dbReference>
<dbReference type="AlphaFoldDB" id="C6H293"/>
<accession>C6H293</accession>
<evidence type="ECO:0000313" key="1">
    <source>
        <dbReference type="EMBL" id="EER45246.1"/>
    </source>
</evidence>
<protein>
    <submittedName>
        <fullName evidence="1">Uncharacterized protein</fullName>
    </submittedName>
</protein>
<reference evidence="2" key="1">
    <citation type="submission" date="2009-05" db="EMBL/GenBank/DDBJ databases">
        <title>The genome sequence of Ajellomyces capsulatus strain H143.</title>
        <authorList>
            <person name="Champion M."/>
            <person name="Cuomo C.A."/>
            <person name="Ma L.-J."/>
            <person name="Henn M.R."/>
            <person name="Sil A."/>
            <person name="Goldman B."/>
            <person name="Young S.K."/>
            <person name="Kodira C.D."/>
            <person name="Zeng Q."/>
            <person name="Koehrsen M."/>
            <person name="Alvarado L."/>
            <person name="Berlin A.M."/>
            <person name="Borenstein D."/>
            <person name="Chen Z."/>
            <person name="Engels R."/>
            <person name="Freedman E."/>
            <person name="Gellesch M."/>
            <person name="Goldberg J."/>
            <person name="Griggs A."/>
            <person name="Gujja S."/>
            <person name="Heiman D.I."/>
            <person name="Hepburn T.A."/>
            <person name="Howarth C."/>
            <person name="Jen D."/>
            <person name="Larson L."/>
            <person name="Lewis B."/>
            <person name="Mehta T."/>
            <person name="Park D."/>
            <person name="Pearson M."/>
            <person name="Roberts A."/>
            <person name="Saif S."/>
            <person name="Shea T.D."/>
            <person name="Shenoy N."/>
            <person name="Sisk P."/>
            <person name="Stolte C."/>
            <person name="Sykes S."/>
            <person name="Walk T."/>
            <person name="White J."/>
            <person name="Yandava C."/>
            <person name="Klein B."/>
            <person name="McEwen J.G."/>
            <person name="Puccia R."/>
            <person name="Goldman G.H."/>
            <person name="Felipe M.S."/>
            <person name="Nino-Vega G."/>
            <person name="San-Blas G."/>
            <person name="Taylor J.W."/>
            <person name="Mendoza L."/>
            <person name="Galagan J.E."/>
            <person name="Nusbaum C."/>
            <person name="Birren B.W."/>
        </authorList>
    </citation>
    <scope>NUCLEOTIDE SEQUENCE [LARGE SCALE GENOMIC DNA]</scope>
    <source>
        <strain evidence="2">H143</strain>
    </source>
</reference>
<gene>
    <name evidence="1" type="ORF">HCDG_00825</name>
</gene>
<organism evidence="1 2">
    <name type="scientific">Ajellomyces capsulatus (strain H143)</name>
    <name type="common">Darling's disease fungus</name>
    <name type="synonym">Histoplasma capsulatum</name>
    <dbReference type="NCBI Taxonomy" id="544712"/>
    <lineage>
        <taxon>Eukaryota</taxon>
        <taxon>Fungi</taxon>
        <taxon>Dikarya</taxon>
        <taxon>Ascomycota</taxon>
        <taxon>Pezizomycotina</taxon>
        <taxon>Eurotiomycetes</taxon>
        <taxon>Eurotiomycetidae</taxon>
        <taxon>Onygenales</taxon>
        <taxon>Ajellomycetaceae</taxon>
        <taxon>Histoplasma</taxon>
    </lineage>
</organism>